<dbReference type="Proteomes" id="UP000639338">
    <property type="component" value="Unassembled WGS sequence"/>
</dbReference>
<keyword evidence="11" id="KW-1185">Reference proteome</keyword>
<feature type="compositionally biased region" description="Low complexity" evidence="9">
    <location>
        <begin position="684"/>
        <end position="697"/>
    </location>
</feature>
<keyword evidence="8" id="KW-0175">Coiled coil</keyword>
<dbReference type="AlphaFoldDB" id="A0A835CX64"/>
<dbReference type="GO" id="GO:0023041">
    <property type="term" value="P:neuronal signal transduction"/>
    <property type="evidence" value="ECO:0007669"/>
    <property type="project" value="InterPro"/>
</dbReference>
<dbReference type="EMBL" id="JACMRX010000001">
    <property type="protein sequence ID" value="KAF7997173.1"/>
    <property type="molecule type" value="Genomic_DNA"/>
</dbReference>
<feature type="compositionally biased region" description="Low complexity" evidence="9">
    <location>
        <begin position="622"/>
        <end position="664"/>
    </location>
</feature>
<evidence type="ECO:0000256" key="8">
    <source>
        <dbReference type="SAM" id="Coils"/>
    </source>
</evidence>
<accession>A0A835CX64</accession>
<keyword evidence="4" id="KW-0256">Endoplasmic reticulum</keyword>
<feature type="compositionally biased region" description="Low complexity" evidence="9">
    <location>
        <begin position="547"/>
        <end position="560"/>
    </location>
</feature>
<dbReference type="PANTHER" id="PTHR13289:SF3">
    <property type="entry name" value="BIFOCAL, ISOFORM F"/>
    <property type="match status" value="1"/>
</dbReference>
<feature type="compositionally biased region" description="Polar residues" evidence="9">
    <location>
        <begin position="561"/>
        <end position="573"/>
    </location>
</feature>
<evidence type="ECO:0000256" key="3">
    <source>
        <dbReference type="ARBA" id="ARBA00022692"/>
    </source>
</evidence>
<evidence type="ECO:0000256" key="7">
    <source>
        <dbReference type="ARBA" id="ARBA00023242"/>
    </source>
</evidence>
<dbReference type="PANTHER" id="PTHR13289">
    <property type="entry name" value="PROTEIN PHOSPHATASE 1-BINDING PROTEIN BIFOCAL"/>
    <property type="match status" value="1"/>
</dbReference>
<dbReference type="GO" id="GO:0008017">
    <property type="term" value="F:microtubule binding"/>
    <property type="evidence" value="ECO:0007669"/>
    <property type="project" value="TreeGrafter"/>
</dbReference>
<evidence type="ECO:0000313" key="11">
    <source>
        <dbReference type="Proteomes" id="UP000639338"/>
    </source>
</evidence>
<feature type="compositionally biased region" description="Acidic residues" evidence="9">
    <location>
        <begin position="363"/>
        <end position="377"/>
    </location>
</feature>
<comment type="caution">
    <text evidence="10">The sequence shown here is derived from an EMBL/GenBank/DDBJ whole genome shotgun (WGS) entry which is preliminary data.</text>
</comment>
<keyword evidence="3" id="KW-0812">Transmembrane</keyword>
<evidence type="ECO:0000313" key="10">
    <source>
        <dbReference type="EMBL" id="KAF7997173.1"/>
    </source>
</evidence>
<feature type="region of interest" description="Disordered" evidence="9">
    <location>
        <begin position="618"/>
        <end position="702"/>
    </location>
</feature>
<evidence type="ECO:0000256" key="2">
    <source>
        <dbReference type="ARBA" id="ARBA00004269"/>
    </source>
</evidence>
<organism evidence="10 11">
    <name type="scientific">Aphidius gifuensis</name>
    <name type="common">Parasitoid wasp</name>
    <dbReference type="NCBI Taxonomy" id="684658"/>
    <lineage>
        <taxon>Eukaryota</taxon>
        <taxon>Metazoa</taxon>
        <taxon>Ecdysozoa</taxon>
        <taxon>Arthropoda</taxon>
        <taxon>Hexapoda</taxon>
        <taxon>Insecta</taxon>
        <taxon>Pterygota</taxon>
        <taxon>Neoptera</taxon>
        <taxon>Endopterygota</taxon>
        <taxon>Hymenoptera</taxon>
        <taxon>Apocrita</taxon>
        <taxon>Ichneumonoidea</taxon>
        <taxon>Braconidae</taxon>
        <taxon>Aphidiinae</taxon>
        <taxon>Aphidius</taxon>
    </lineage>
</organism>
<evidence type="ECO:0000256" key="9">
    <source>
        <dbReference type="SAM" id="MobiDB-lite"/>
    </source>
</evidence>
<feature type="region of interest" description="Disordered" evidence="9">
    <location>
        <begin position="363"/>
        <end position="384"/>
    </location>
</feature>
<reference evidence="10 11" key="1">
    <citation type="submission" date="2020-08" db="EMBL/GenBank/DDBJ databases">
        <title>Aphidius gifuensis genome sequencing and assembly.</title>
        <authorList>
            <person name="Du Z."/>
        </authorList>
    </citation>
    <scope>NUCLEOTIDE SEQUENCE [LARGE SCALE GENOMIC DNA]</scope>
    <source>
        <strain evidence="10">YNYX2018</strain>
        <tissue evidence="10">Adults</tissue>
    </source>
</reference>
<sequence>MASVSGTNVVESSNNSSNTTTKNNNNNLANVPQWKRDLIQRRKQQNKVSTNNNGANTKLCTTTTTASNNGVIANDASNMVKIIDSCTSKHEMTEENMSSSNRIDNNNDTCDLVERSVTSSASCTATTTTTTRESSSSSSSSTPPLPLTTTSTATTSTTTIITKDTQLNVNESVACKMRFEADVSVCPSSEDTPKTTTTSTTTTLTKSLLLTERNNLQDYNNFDSDYKDNIICHNKNNNNTMDNNKDSGGGGVCVYAEFKKGWDKTTTTTTGKIDDKIKNQNHHINNNNHHCIIDDNKKIKLIKKNGDECESDSSEELQYGPGIVNRLKSKYLNLTLREMNKSRVSVQRFRRAASLEDLLDCDDHDDDGVDDNDNNNDENDKLTRKFTKKPLIPGIINKTDRYRNATRGNESMKRARSVEALMRCQNHDDTNQNSRFIGVRQEPVNDHIVLVDRATVKIESRLIGNIIDNDRPKALNKPKRIKPLLADTERPPPDLVKTTMRIFEGSVRKLKLKGDVAAKVATFKTINDTYKAQTVKKIVPKPPIQPKPFTNNNNNNININKQPSSPKKNISSQLSKPITAELIENPLIHEEYKNDGVVTDPIVQSVSSVVSKFQQIGKSINSPSSSPEPIYNKLKSSLSPISSPEPPFINNNNHHHQNNNSNHNNNHHHHKQKINNDAGIGFNKSTSPVTSPSSPKKNLPRQNIILTQSASVSPVHEIFRTNNNSTLESLVKAQPEILISEETVIEETDKQPENRRQQVLEDKILPPIIHDEIIEEEKNEEANKHVKELNEEIINKQDIIEDIIDDVEAIDGPKTISKSALDSISKAGCTMEFNFNTETSIKKSYLPGTMQNGNSSESTQNGNIEELKNNIDKKLLISNDIAGNCGDDDDDDDDDDIKTDKEKINETPIILDNIEIKKNDNEIIKPSIGAISSLGMIKSSSTTMSYSQLNESKLIKNQKTDLPPQKQIGIIRPLVSTKTQLPQQNLSSRELEKNLINRVKSIEQPTKVVVSLKSADEIQPVKKTGSSGSGGGGLWDTKPWNQQNNTMVFNFSNRKDVPDYIENDGLIISRKREKSKVGDGGIIVLDATLDASTTDDNDWDNSEGPPSPCDIKFTNDNILINGRSNLSRSPRNHKHRIQFNDQATRTFEYPSESSMLEDIGSTSCVDGETSGVGDHQQSTQIVNKSISPTVNSASVSPILGGGGLSNFTPSKVDLTSEGFELGVTRTLGISSTSQSTPIRDGNKKINDEEAMNEEEDCLQNSQDTAAWGAEATADLLY</sequence>
<feature type="region of interest" description="Disordered" evidence="9">
    <location>
        <begin position="121"/>
        <end position="153"/>
    </location>
</feature>
<name>A0A835CX64_APHGI</name>
<proteinExistence type="predicted"/>
<evidence type="ECO:0000256" key="1">
    <source>
        <dbReference type="ARBA" id="ARBA00004232"/>
    </source>
</evidence>
<evidence type="ECO:0000256" key="4">
    <source>
        <dbReference type="ARBA" id="ARBA00022824"/>
    </source>
</evidence>
<keyword evidence="7" id="KW-0539">Nucleus</keyword>
<comment type="subcellular location">
    <subcellularLocation>
        <location evidence="1">Nucleus membrane</location>
        <topology evidence="1">Multi-pass membrane protein</topology>
    </subcellularLocation>
    <subcellularLocation>
        <location evidence="2">Rough endoplasmic reticulum membrane</location>
        <topology evidence="2">Multi-pass membrane protein</topology>
    </subcellularLocation>
</comment>
<keyword evidence="5" id="KW-1133">Transmembrane helix</keyword>
<dbReference type="GO" id="GO:0031965">
    <property type="term" value="C:nuclear membrane"/>
    <property type="evidence" value="ECO:0007669"/>
    <property type="project" value="UniProtKB-SubCell"/>
</dbReference>
<protein>
    <submittedName>
        <fullName evidence="10">Uncharacterized protein</fullName>
    </submittedName>
</protein>
<gene>
    <name evidence="10" type="ORF">HCN44_005450</name>
</gene>
<feature type="region of interest" description="Disordered" evidence="9">
    <location>
        <begin position="1"/>
        <end position="31"/>
    </location>
</feature>
<dbReference type="GO" id="GO:0006935">
    <property type="term" value="P:chemotaxis"/>
    <property type="evidence" value="ECO:0007669"/>
    <property type="project" value="TreeGrafter"/>
</dbReference>
<evidence type="ECO:0000256" key="5">
    <source>
        <dbReference type="ARBA" id="ARBA00022989"/>
    </source>
</evidence>
<keyword evidence="6" id="KW-0472">Membrane</keyword>
<dbReference type="GO" id="GO:0030867">
    <property type="term" value="C:rough endoplasmic reticulum membrane"/>
    <property type="evidence" value="ECO:0007669"/>
    <property type="project" value="UniProtKB-SubCell"/>
</dbReference>
<feature type="coiled-coil region" evidence="8">
    <location>
        <begin position="772"/>
        <end position="806"/>
    </location>
</feature>
<dbReference type="InterPro" id="IPR019130">
    <property type="entry name" value="Macoilin"/>
</dbReference>
<dbReference type="OrthoDB" id="6517071at2759"/>
<evidence type="ECO:0000256" key="6">
    <source>
        <dbReference type="ARBA" id="ARBA00023136"/>
    </source>
</evidence>
<feature type="region of interest" description="Disordered" evidence="9">
    <location>
        <begin position="540"/>
        <end position="573"/>
    </location>
</feature>